<dbReference type="AlphaFoldDB" id="A0A151X2E8"/>
<evidence type="ECO:0000313" key="3">
    <source>
        <dbReference type="Proteomes" id="UP000075809"/>
    </source>
</evidence>
<keyword evidence="3" id="KW-1185">Reference proteome</keyword>
<accession>A0A151X2E8</accession>
<proteinExistence type="predicted"/>
<evidence type="ECO:0000256" key="1">
    <source>
        <dbReference type="SAM" id="SignalP"/>
    </source>
</evidence>
<protein>
    <submittedName>
        <fullName evidence="2">Uncharacterized protein</fullName>
    </submittedName>
</protein>
<name>A0A151X2E8_9HYME</name>
<keyword evidence="1" id="KW-0732">Signal</keyword>
<organism evidence="2 3">
    <name type="scientific">Mycetomoellerius zeteki</name>
    <dbReference type="NCBI Taxonomy" id="64791"/>
    <lineage>
        <taxon>Eukaryota</taxon>
        <taxon>Metazoa</taxon>
        <taxon>Ecdysozoa</taxon>
        <taxon>Arthropoda</taxon>
        <taxon>Hexapoda</taxon>
        <taxon>Insecta</taxon>
        <taxon>Pterygota</taxon>
        <taxon>Neoptera</taxon>
        <taxon>Endopterygota</taxon>
        <taxon>Hymenoptera</taxon>
        <taxon>Apocrita</taxon>
        <taxon>Aculeata</taxon>
        <taxon>Formicoidea</taxon>
        <taxon>Formicidae</taxon>
        <taxon>Myrmicinae</taxon>
        <taxon>Mycetomoellerius</taxon>
    </lineage>
</organism>
<dbReference type="EMBL" id="KQ982578">
    <property type="protein sequence ID" value="KYQ54605.1"/>
    <property type="molecule type" value="Genomic_DNA"/>
</dbReference>
<feature type="chain" id="PRO_5007591594" evidence="1">
    <location>
        <begin position="17"/>
        <end position="65"/>
    </location>
</feature>
<evidence type="ECO:0000313" key="2">
    <source>
        <dbReference type="EMBL" id="KYQ54605.1"/>
    </source>
</evidence>
<sequence>METRLILKALLQFCVAFSHEILDILYGSTVFYPFTGIREIQLSLLSQGSVSPSKRDNGQFLRKTV</sequence>
<reference evidence="2 3" key="1">
    <citation type="submission" date="2015-09" db="EMBL/GenBank/DDBJ databases">
        <title>Trachymyrmex zeteki WGS genome.</title>
        <authorList>
            <person name="Nygaard S."/>
            <person name="Hu H."/>
            <person name="Boomsma J."/>
            <person name="Zhang G."/>
        </authorList>
    </citation>
    <scope>NUCLEOTIDE SEQUENCE [LARGE SCALE GENOMIC DNA]</scope>
    <source>
        <strain evidence="2">Tzet28-1</strain>
        <tissue evidence="2">Whole body</tissue>
    </source>
</reference>
<feature type="signal peptide" evidence="1">
    <location>
        <begin position="1"/>
        <end position="16"/>
    </location>
</feature>
<gene>
    <name evidence="2" type="ORF">ALC60_06521</name>
</gene>
<dbReference type="Proteomes" id="UP000075809">
    <property type="component" value="Unassembled WGS sequence"/>
</dbReference>